<feature type="region of interest" description="Disordered" evidence="1">
    <location>
        <begin position="32"/>
        <end position="62"/>
    </location>
</feature>
<keyword evidence="2" id="KW-0732">Signal</keyword>
<accession>A0A3N0C9S7</accession>
<dbReference type="PANTHER" id="PTHR43601">
    <property type="entry name" value="THIOREDOXIN, MITOCHONDRIAL"/>
    <property type="match status" value="1"/>
</dbReference>
<gene>
    <name evidence="4" type="ORF">D7003_01485</name>
</gene>
<dbReference type="InterPro" id="IPR036249">
    <property type="entry name" value="Thioredoxin-like_sf"/>
</dbReference>
<protein>
    <recommendedName>
        <fullName evidence="3">Thioredoxin domain-containing protein</fullName>
    </recommendedName>
</protein>
<evidence type="ECO:0000256" key="1">
    <source>
        <dbReference type="SAM" id="MobiDB-lite"/>
    </source>
</evidence>
<evidence type="ECO:0000313" key="4">
    <source>
        <dbReference type="EMBL" id="RNL60222.1"/>
    </source>
</evidence>
<feature type="domain" description="Thioredoxin" evidence="3">
    <location>
        <begin position="49"/>
        <end position="164"/>
    </location>
</feature>
<dbReference type="RefSeq" id="WP_123253743.1">
    <property type="nucleotide sequence ID" value="NZ_RBED01000023.1"/>
</dbReference>
<dbReference type="CDD" id="cd02947">
    <property type="entry name" value="TRX_family"/>
    <property type="match status" value="1"/>
</dbReference>
<dbReference type="InterPro" id="IPR013766">
    <property type="entry name" value="Thioredoxin_domain"/>
</dbReference>
<evidence type="ECO:0000259" key="3">
    <source>
        <dbReference type="PROSITE" id="PS51352"/>
    </source>
</evidence>
<reference evidence="4 5" key="1">
    <citation type="submission" date="2018-10" db="EMBL/GenBank/DDBJ databases">
        <title>Genome sequencing of Arthrobacter oryzae TNB02.</title>
        <authorList>
            <person name="Cho Y.-J."/>
            <person name="Cho A."/>
            <person name="Kim O.-S."/>
        </authorList>
    </citation>
    <scope>NUCLEOTIDE SEQUENCE [LARGE SCALE GENOMIC DNA]</scope>
    <source>
        <strain evidence="4 5">TNB02</strain>
    </source>
</reference>
<dbReference type="PROSITE" id="PS51352">
    <property type="entry name" value="THIOREDOXIN_2"/>
    <property type="match status" value="1"/>
</dbReference>
<dbReference type="Proteomes" id="UP000273807">
    <property type="component" value="Unassembled WGS sequence"/>
</dbReference>
<evidence type="ECO:0000256" key="2">
    <source>
        <dbReference type="SAM" id="SignalP"/>
    </source>
</evidence>
<proteinExistence type="predicted"/>
<feature type="signal peptide" evidence="2">
    <location>
        <begin position="1"/>
        <end position="26"/>
    </location>
</feature>
<organism evidence="4 5">
    <name type="scientific">Arthrobacter oryzae</name>
    <dbReference type="NCBI Taxonomy" id="409290"/>
    <lineage>
        <taxon>Bacteria</taxon>
        <taxon>Bacillati</taxon>
        <taxon>Actinomycetota</taxon>
        <taxon>Actinomycetes</taxon>
        <taxon>Micrococcales</taxon>
        <taxon>Micrococcaceae</taxon>
        <taxon>Arthrobacter</taxon>
    </lineage>
</organism>
<dbReference type="PANTHER" id="PTHR43601:SF3">
    <property type="entry name" value="THIOREDOXIN, MITOCHONDRIAL"/>
    <property type="match status" value="1"/>
</dbReference>
<evidence type="ECO:0000313" key="5">
    <source>
        <dbReference type="Proteomes" id="UP000273807"/>
    </source>
</evidence>
<keyword evidence="5" id="KW-1185">Reference proteome</keyword>
<dbReference type="Pfam" id="PF00085">
    <property type="entry name" value="Thioredoxin"/>
    <property type="match status" value="1"/>
</dbReference>
<comment type="caution">
    <text evidence="4">The sequence shown here is derived from an EMBL/GenBank/DDBJ whole genome shotgun (WGS) entry which is preliminary data.</text>
</comment>
<dbReference type="EMBL" id="RBED01000023">
    <property type="protein sequence ID" value="RNL60222.1"/>
    <property type="molecule type" value="Genomic_DNA"/>
</dbReference>
<name>A0A3N0C9S7_9MICC</name>
<dbReference type="AlphaFoldDB" id="A0A3N0C9S7"/>
<dbReference type="OrthoDB" id="9790194at2"/>
<dbReference type="SUPFAM" id="SSF52833">
    <property type="entry name" value="Thioredoxin-like"/>
    <property type="match status" value="1"/>
</dbReference>
<dbReference type="PROSITE" id="PS51257">
    <property type="entry name" value="PROKAR_LIPOPROTEIN"/>
    <property type="match status" value="1"/>
</dbReference>
<feature type="chain" id="PRO_5038370170" description="Thioredoxin domain-containing protein" evidence="2">
    <location>
        <begin position="27"/>
        <end position="164"/>
    </location>
</feature>
<dbReference type="GO" id="GO:0045454">
    <property type="term" value="P:cell redox homeostasis"/>
    <property type="evidence" value="ECO:0007669"/>
    <property type="project" value="TreeGrafter"/>
</dbReference>
<dbReference type="Gene3D" id="3.40.30.10">
    <property type="entry name" value="Glutaredoxin"/>
    <property type="match status" value="1"/>
</dbReference>
<sequence>MKRPVLAVAIAGILVALGASSCAAPAGTTAGTAPGTSTAAAEPSAPASAAAGAGQPAGTAQAGTYTPYTPEAVSSASETDKVVLFFHATWCSTCKLLASDIEANAANIPAGVKILKVDYDSETALKQKYGVTLQHTLVQVRPDGSQIAKWNLSRDLNALVKEIR</sequence>